<dbReference type="InterPro" id="IPR009056">
    <property type="entry name" value="Cyt_c-like_dom"/>
</dbReference>
<name>A0A381NCG5_9ZZZZ</name>
<feature type="domain" description="Cytochrome c" evidence="4">
    <location>
        <begin position="41"/>
        <end position="111"/>
    </location>
</feature>
<gene>
    <name evidence="5" type="ORF">METZ01_LOCUS4618</name>
</gene>
<dbReference type="PROSITE" id="PS51007">
    <property type="entry name" value="CYTC"/>
    <property type="match status" value="1"/>
</dbReference>
<proteinExistence type="predicted"/>
<dbReference type="AlphaFoldDB" id="A0A381NCG5"/>
<evidence type="ECO:0000256" key="2">
    <source>
        <dbReference type="ARBA" id="ARBA00022723"/>
    </source>
</evidence>
<dbReference type="GO" id="GO:0020037">
    <property type="term" value="F:heme binding"/>
    <property type="evidence" value="ECO:0007669"/>
    <property type="project" value="InterPro"/>
</dbReference>
<evidence type="ECO:0000313" key="5">
    <source>
        <dbReference type="EMBL" id="SUZ51764.1"/>
    </source>
</evidence>
<keyword evidence="1" id="KW-0349">Heme</keyword>
<dbReference type="GO" id="GO:0046872">
    <property type="term" value="F:metal ion binding"/>
    <property type="evidence" value="ECO:0007669"/>
    <property type="project" value="UniProtKB-KW"/>
</dbReference>
<reference evidence="5" key="1">
    <citation type="submission" date="2018-05" db="EMBL/GenBank/DDBJ databases">
        <authorList>
            <person name="Lanie J.A."/>
            <person name="Ng W.-L."/>
            <person name="Kazmierczak K.M."/>
            <person name="Andrzejewski T.M."/>
            <person name="Davidsen T.M."/>
            <person name="Wayne K.J."/>
            <person name="Tettelin H."/>
            <person name="Glass J.I."/>
            <person name="Rusch D."/>
            <person name="Podicherti R."/>
            <person name="Tsui H.-C.T."/>
            <person name="Winkler M.E."/>
        </authorList>
    </citation>
    <scope>NUCLEOTIDE SEQUENCE</scope>
</reference>
<protein>
    <recommendedName>
        <fullName evidence="4">Cytochrome c domain-containing protein</fullName>
    </recommendedName>
</protein>
<dbReference type="InterPro" id="IPR036909">
    <property type="entry name" value="Cyt_c-like_dom_sf"/>
</dbReference>
<sequence length="143" mass="15506">MRRGDTAAIVVALSLFVAASLGLAYAAQSQKTIQEGIFSEGQVKQGEKVWEEICSQCHPMDIFGPDYMIGWEGATAGELFELLQATMPYESPGILADNEYLEVMVFLFSLNGVKHGQEELPADAPQLYGITIAGPFEWSGGGR</sequence>
<accession>A0A381NCG5</accession>
<evidence type="ECO:0000259" key="4">
    <source>
        <dbReference type="PROSITE" id="PS51007"/>
    </source>
</evidence>
<keyword evidence="2" id="KW-0479">Metal-binding</keyword>
<organism evidence="5">
    <name type="scientific">marine metagenome</name>
    <dbReference type="NCBI Taxonomy" id="408172"/>
    <lineage>
        <taxon>unclassified sequences</taxon>
        <taxon>metagenomes</taxon>
        <taxon>ecological metagenomes</taxon>
    </lineage>
</organism>
<keyword evidence="3" id="KW-0408">Iron</keyword>
<evidence type="ECO:0000256" key="1">
    <source>
        <dbReference type="ARBA" id="ARBA00022617"/>
    </source>
</evidence>
<dbReference type="EMBL" id="UINC01000237">
    <property type="protein sequence ID" value="SUZ51764.1"/>
    <property type="molecule type" value="Genomic_DNA"/>
</dbReference>
<evidence type="ECO:0000256" key="3">
    <source>
        <dbReference type="ARBA" id="ARBA00023004"/>
    </source>
</evidence>
<dbReference type="GO" id="GO:0009055">
    <property type="term" value="F:electron transfer activity"/>
    <property type="evidence" value="ECO:0007669"/>
    <property type="project" value="InterPro"/>
</dbReference>
<dbReference type="SUPFAM" id="SSF46626">
    <property type="entry name" value="Cytochrome c"/>
    <property type="match status" value="1"/>
</dbReference>